<sequence>MNRGEPRKGEAGEYRRMHMGRVESTTRGWCSAGRYIQGPGEFDNIFCYTGKFGHRVLAVVDQFFYVEMSRKLKELAGRGGSSVETLIFDSEVTEELIGEYAEKARRLEPDVIVAVGGGKTIDVAKGVAYKTKKPVIIVPTIASTDAPASALSVIYEANGKHKGEWFYDVSPAVLIVDSKIIVDAPVRFLVSGMGDALATLFEAEANWNSDSPNLVYHNEGGFRATCAGKAIARECLAVIMEYGISAKIAVENHVVNEALENVIEANVLLSGIGFENNATAGAHSVADGLTALPEGAKTMHGEKVAFGTLCQLVMENRDPEMIDGIYRFCASVGLPITLKDLAVEANRQNITAIAENSMHSCWQNEPFKVTEEMVETAIIMADALGKRFYEKGSIC</sequence>
<evidence type="ECO:0000256" key="10">
    <source>
        <dbReference type="PIRSR" id="PIRSR000112-2"/>
    </source>
</evidence>
<dbReference type="InterPro" id="IPR001670">
    <property type="entry name" value="ADH_Fe/GldA"/>
</dbReference>
<comment type="pathway">
    <text evidence="5">Polyol metabolism; glycerol fermentation; glycerone phosphate from glycerol (oxidative route): step 1/2.</text>
</comment>
<evidence type="ECO:0000256" key="5">
    <source>
        <dbReference type="ARBA" id="ARBA00037918"/>
    </source>
</evidence>
<comment type="similarity">
    <text evidence="1">Belongs to the iron-containing alcohol dehydrogenase family.</text>
</comment>
<dbReference type="NCBIfam" id="NF006941">
    <property type="entry name" value="PRK09423.1"/>
    <property type="match status" value="1"/>
</dbReference>
<dbReference type="EC" id="1.1.1.6" evidence="6"/>
<evidence type="ECO:0000256" key="8">
    <source>
        <dbReference type="ARBA" id="ARBA00049006"/>
    </source>
</evidence>
<feature type="binding site" evidence="11">
    <location>
        <position position="151"/>
    </location>
    <ligand>
        <name>NAD(+)</name>
        <dbReference type="ChEBI" id="CHEBI:57540"/>
    </ligand>
</feature>
<evidence type="ECO:0000256" key="6">
    <source>
        <dbReference type="ARBA" id="ARBA00039147"/>
    </source>
</evidence>
<dbReference type="PANTHER" id="PTHR43616">
    <property type="entry name" value="GLYCEROL DEHYDROGENASE"/>
    <property type="match status" value="1"/>
</dbReference>
<dbReference type="Pfam" id="PF00465">
    <property type="entry name" value="Fe-ADH"/>
    <property type="match status" value="1"/>
</dbReference>
<keyword evidence="14" id="KW-1185">Reference proteome</keyword>
<dbReference type="Gene3D" id="1.20.1090.10">
    <property type="entry name" value="Dehydroquinate synthase-like - alpha domain"/>
    <property type="match status" value="1"/>
</dbReference>
<evidence type="ECO:0000259" key="12">
    <source>
        <dbReference type="Pfam" id="PF00465"/>
    </source>
</evidence>
<feature type="binding site" evidence="9">
    <location>
        <position position="283"/>
    </location>
    <ligand>
        <name>glycerol</name>
        <dbReference type="ChEBI" id="CHEBI:17754"/>
    </ligand>
</feature>
<feature type="domain" description="Alcohol dehydrogenase iron-type/glycerol dehydrogenase GldA" evidence="12">
    <location>
        <begin position="34"/>
        <end position="177"/>
    </location>
</feature>
<feature type="binding site" evidence="11">
    <location>
        <position position="61"/>
    </location>
    <ligand>
        <name>NAD(+)</name>
        <dbReference type="ChEBI" id="CHEBI:57540"/>
    </ligand>
</feature>
<feature type="binding site" evidence="11">
    <location>
        <begin position="140"/>
        <end position="143"/>
    </location>
    <ligand>
        <name>NAD(+)</name>
        <dbReference type="ChEBI" id="CHEBI:57540"/>
    </ligand>
</feature>
<dbReference type="SUPFAM" id="SSF56796">
    <property type="entry name" value="Dehydroquinate synthase-like"/>
    <property type="match status" value="1"/>
</dbReference>
<feature type="binding site" evidence="11">
    <location>
        <position position="149"/>
    </location>
    <ligand>
        <name>NAD(+)</name>
        <dbReference type="ChEBI" id="CHEBI:57540"/>
    </ligand>
</feature>
<evidence type="ECO:0000313" key="14">
    <source>
        <dbReference type="Proteomes" id="UP000070366"/>
    </source>
</evidence>
<dbReference type="Gene3D" id="3.40.50.1970">
    <property type="match status" value="1"/>
</dbReference>
<dbReference type="STRING" id="626937.HMPREF3293_01036"/>
<evidence type="ECO:0000256" key="9">
    <source>
        <dbReference type="PIRSR" id="PIRSR000112-1"/>
    </source>
</evidence>
<keyword evidence="2 9" id="KW-0479">Metal-binding</keyword>
<dbReference type="CDD" id="cd08170">
    <property type="entry name" value="GlyDH"/>
    <property type="match status" value="1"/>
</dbReference>
<proteinExistence type="inferred from homology"/>
<dbReference type="InterPro" id="IPR016205">
    <property type="entry name" value="Glycerol_DH"/>
</dbReference>
<comment type="cofactor">
    <cofactor evidence="9">
        <name>Zn(2+)</name>
        <dbReference type="ChEBI" id="CHEBI:29105"/>
    </cofactor>
    <text evidence="9">Binds 1 zinc ion per subunit.</text>
</comment>
<evidence type="ECO:0000256" key="2">
    <source>
        <dbReference type="ARBA" id="ARBA00022723"/>
    </source>
</evidence>
<dbReference type="AlphaFoldDB" id="A0A136Q6P9"/>
<evidence type="ECO:0000313" key="13">
    <source>
        <dbReference type="EMBL" id="KXK66299.1"/>
    </source>
</evidence>
<feature type="binding site" evidence="10">
    <location>
        <position position="145"/>
    </location>
    <ligand>
        <name>glycerol</name>
        <dbReference type="ChEBI" id="CHEBI:17754"/>
    </ligand>
</feature>
<comment type="caution">
    <text evidence="13">The sequence shown here is derived from an EMBL/GenBank/DDBJ whole genome shotgun (WGS) entry which is preliminary data.</text>
</comment>
<dbReference type="GO" id="GO:0005829">
    <property type="term" value="C:cytosol"/>
    <property type="evidence" value="ECO:0007669"/>
    <property type="project" value="TreeGrafter"/>
</dbReference>
<name>A0A136Q6P9_9FIRM</name>
<feature type="binding site" evidence="11">
    <location>
        <position position="155"/>
    </location>
    <ligand>
        <name>NAD(+)</name>
        <dbReference type="ChEBI" id="CHEBI:57540"/>
    </ligand>
</feature>
<reference evidence="13 14" key="1">
    <citation type="submission" date="2016-02" db="EMBL/GenBank/DDBJ databases">
        <authorList>
            <person name="Wen L."/>
            <person name="He K."/>
            <person name="Yang H."/>
        </authorList>
    </citation>
    <scope>NUCLEOTIDE SEQUENCE [LARGE SCALE GENOMIC DNA]</scope>
    <source>
        <strain evidence="13 14">DSM 22607</strain>
    </source>
</reference>
<dbReference type="Proteomes" id="UP000070366">
    <property type="component" value="Unassembled WGS sequence"/>
</dbReference>
<feature type="binding site" evidence="9">
    <location>
        <position position="195"/>
    </location>
    <ligand>
        <name>glycerol</name>
        <dbReference type="ChEBI" id="CHEBI:17754"/>
    </ligand>
</feature>
<dbReference type="PANTHER" id="PTHR43616:SF5">
    <property type="entry name" value="GLYCEROL DEHYDROGENASE 1"/>
    <property type="match status" value="1"/>
</dbReference>
<protein>
    <recommendedName>
        <fullName evidence="7">Glycerol dehydrogenase</fullName>
        <ecNumber evidence="6">1.1.1.6</ecNumber>
    </recommendedName>
</protein>
<dbReference type="GO" id="GO:0046872">
    <property type="term" value="F:metal ion binding"/>
    <property type="evidence" value="ECO:0007669"/>
    <property type="project" value="UniProtKB-KW"/>
</dbReference>
<dbReference type="OrthoDB" id="5198708at2"/>
<keyword evidence="9" id="KW-0862">Zinc</keyword>
<organism evidence="13 14">
    <name type="scientific">Christensenella minuta</name>
    <dbReference type="NCBI Taxonomy" id="626937"/>
    <lineage>
        <taxon>Bacteria</taxon>
        <taxon>Bacillati</taxon>
        <taxon>Bacillota</taxon>
        <taxon>Clostridia</taxon>
        <taxon>Christensenellales</taxon>
        <taxon>Christensenellaceae</taxon>
        <taxon>Christensenella</taxon>
    </lineage>
</organism>
<gene>
    <name evidence="13" type="ORF">HMPREF3293_01036</name>
</gene>
<comment type="catalytic activity">
    <reaction evidence="8">
        <text>glycerol + NAD(+) = dihydroxyacetone + NADH + H(+)</text>
        <dbReference type="Rhea" id="RHEA:13769"/>
        <dbReference type="ChEBI" id="CHEBI:15378"/>
        <dbReference type="ChEBI" id="CHEBI:16016"/>
        <dbReference type="ChEBI" id="CHEBI:17754"/>
        <dbReference type="ChEBI" id="CHEBI:57540"/>
        <dbReference type="ChEBI" id="CHEBI:57945"/>
        <dbReference type="EC" id="1.1.1.6"/>
    </reaction>
</comment>
<keyword evidence="3" id="KW-0560">Oxidoreductase</keyword>
<feature type="binding site" evidence="9">
    <location>
        <position position="300"/>
    </location>
    <ligand>
        <name>glycerol</name>
        <dbReference type="ChEBI" id="CHEBI:17754"/>
    </ligand>
</feature>
<dbReference type="PATRIC" id="fig|626937.4.peg.1024"/>
<feature type="binding site" evidence="11">
    <location>
        <begin position="118"/>
        <end position="122"/>
    </location>
    <ligand>
        <name>NAD(+)</name>
        <dbReference type="ChEBI" id="CHEBI:57540"/>
    </ligand>
</feature>
<keyword evidence="4 11" id="KW-0520">NAD</keyword>
<evidence type="ECO:0000256" key="1">
    <source>
        <dbReference type="ARBA" id="ARBA00007358"/>
    </source>
</evidence>
<dbReference type="PROSITE" id="PS00913">
    <property type="entry name" value="ADH_IRON_1"/>
    <property type="match status" value="1"/>
</dbReference>
<dbReference type="InterPro" id="IPR018211">
    <property type="entry name" value="ADH_Fe_CS"/>
</dbReference>
<accession>A0A136Q6P9</accession>
<dbReference type="KEGG" id="cmiu:B1H56_02095"/>
<evidence type="ECO:0000256" key="11">
    <source>
        <dbReference type="PIRSR" id="PIRSR000112-3"/>
    </source>
</evidence>
<dbReference type="PIRSF" id="PIRSF000112">
    <property type="entry name" value="Glycerol_dehydrogenase"/>
    <property type="match status" value="1"/>
</dbReference>
<evidence type="ECO:0000256" key="3">
    <source>
        <dbReference type="ARBA" id="ARBA00023002"/>
    </source>
</evidence>
<dbReference type="GO" id="GO:0008888">
    <property type="term" value="F:glycerol dehydrogenase (NAD+) activity"/>
    <property type="evidence" value="ECO:0007669"/>
    <property type="project" value="UniProtKB-EC"/>
</dbReference>
<dbReference type="EMBL" id="LSZW01000047">
    <property type="protein sequence ID" value="KXK66299.1"/>
    <property type="molecule type" value="Genomic_DNA"/>
</dbReference>
<evidence type="ECO:0000256" key="7">
    <source>
        <dbReference type="ARBA" id="ARBA00040132"/>
    </source>
</evidence>
<evidence type="ECO:0000256" key="4">
    <source>
        <dbReference type="ARBA" id="ARBA00023027"/>
    </source>
</evidence>